<evidence type="ECO:0000256" key="7">
    <source>
        <dbReference type="ARBA" id="ARBA00023157"/>
    </source>
</evidence>
<name>A0A0K0E5F5_STRER</name>
<protein>
    <recommendedName>
        <fullName evidence="10">Protein Wnt</fullName>
    </recommendedName>
</protein>
<keyword evidence="9" id="KW-0449">Lipoprotein</keyword>
<comment type="subcellular location">
    <subcellularLocation>
        <location evidence="1 10">Secreted</location>
        <location evidence="1 10">Extracellular space</location>
        <location evidence="1 10">Extracellular matrix</location>
    </subcellularLocation>
</comment>
<sequence>MQLCYIIKYYIIFFFTIINNIETVKWLSVGVGSEDHPIILKNANECKNIKGLTKKQIKFCKKNLDAMTSVARGAVEAYSECQYQFKGRRWNCSLIDPKTNEVFPEVILNNAIRETAFVHAVSAAGVAYRITRDCSKGLMDRCGCDMSQKGKESINYYNTNQENDKGLPIPNINSGEGYSWRGCSDNVQYGIGVSKEFVDGGEKGRNLTSQQVIMNLHNNRAGRQILVDSMRKMCKCHGVSGSCEMKTCWQSLPTFREIGNIIKDKFDGATEVRVSREANKYKLIRKNPMFKRHTSVDLVYIQQSPDFCNPNPSQGVFGTVGRICNITSQSVDGCDLLCCGRGYDRKVEMKEEMCNCKFHFCCKVECQKCKRTREIYTCR</sequence>
<dbReference type="PROSITE" id="PS00246">
    <property type="entry name" value="WNT1"/>
    <property type="match status" value="1"/>
</dbReference>
<dbReference type="WBParaSite" id="TCONS_00015219.p1">
    <property type="protein sequence ID" value="TCONS_00015219.p1"/>
    <property type="gene ID" value="XLOC_010447"/>
</dbReference>
<dbReference type="GO" id="GO:0060070">
    <property type="term" value="P:canonical Wnt signaling pathway"/>
    <property type="evidence" value="ECO:0007669"/>
    <property type="project" value="TreeGrafter"/>
</dbReference>
<dbReference type="PANTHER" id="PTHR12027:SF101">
    <property type="entry name" value="PROTEIN WNT-4"/>
    <property type="match status" value="1"/>
</dbReference>
<keyword evidence="6 10" id="KW-0879">Wnt signaling pathway</keyword>
<evidence type="ECO:0000256" key="3">
    <source>
        <dbReference type="ARBA" id="ARBA00022473"/>
    </source>
</evidence>
<organism evidence="12">
    <name type="scientific">Strongyloides stercoralis</name>
    <name type="common">Threadworm</name>
    <dbReference type="NCBI Taxonomy" id="6248"/>
    <lineage>
        <taxon>Eukaryota</taxon>
        <taxon>Metazoa</taxon>
        <taxon>Ecdysozoa</taxon>
        <taxon>Nematoda</taxon>
        <taxon>Chromadorea</taxon>
        <taxon>Rhabditida</taxon>
        <taxon>Tylenchina</taxon>
        <taxon>Panagrolaimomorpha</taxon>
        <taxon>Strongyloidoidea</taxon>
        <taxon>Strongyloididae</taxon>
        <taxon>Strongyloides</taxon>
    </lineage>
</organism>
<dbReference type="PRINTS" id="PR01349">
    <property type="entry name" value="WNTPROTEIN"/>
</dbReference>
<keyword evidence="7" id="KW-1015">Disulfide bond</keyword>
<accession>A0A0K0E5F5</accession>
<evidence type="ECO:0000256" key="4">
    <source>
        <dbReference type="ARBA" id="ARBA00022525"/>
    </source>
</evidence>
<evidence type="ECO:0000256" key="10">
    <source>
        <dbReference type="RuleBase" id="RU003500"/>
    </source>
</evidence>
<dbReference type="Pfam" id="PF00110">
    <property type="entry name" value="wnt"/>
    <property type="match status" value="1"/>
</dbReference>
<dbReference type="InterPro" id="IPR043158">
    <property type="entry name" value="Wnt_C"/>
</dbReference>
<dbReference type="WBParaSite" id="SSTP_0000474000.1">
    <property type="protein sequence ID" value="SSTP_0000474000.1"/>
    <property type="gene ID" value="SSTP_0000474000"/>
</dbReference>
<dbReference type="Proteomes" id="UP000035681">
    <property type="component" value="Unplaced"/>
</dbReference>
<keyword evidence="8" id="KW-0325">Glycoprotein</keyword>
<evidence type="ECO:0000256" key="6">
    <source>
        <dbReference type="ARBA" id="ARBA00022687"/>
    </source>
</evidence>
<dbReference type="SMART" id="SM00097">
    <property type="entry name" value="WNT1"/>
    <property type="match status" value="1"/>
</dbReference>
<keyword evidence="11" id="KW-1185">Reference proteome</keyword>
<dbReference type="InterPro" id="IPR005817">
    <property type="entry name" value="Wnt"/>
</dbReference>
<dbReference type="CDD" id="cd19336">
    <property type="entry name" value="Wnt_Wnt4"/>
    <property type="match status" value="1"/>
</dbReference>
<evidence type="ECO:0000256" key="1">
    <source>
        <dbReference type="ARBA" id="ARBA00004498"/>
    </source>
</evidence>
<dbReference type="FunFam" id="3.30.2460.20:FF:000001">
    <property type="entry name" value="Wnt homolog"/>
    <property type="match status" value="1"/>
</dbReference>
<evidence type="ECO:0000256" key="5">
    <source>
        <dbReference type="ARBA" id="ARBA00022530"/>
    </source>
</evidence>
<evidence type="ECO:0000256" key="8">
    <source>
        <dbReference type="ARBA" id="ARBA00023180"/>
    </source>
</evidence>
<comment type="similarity">
    <text evidence="2 10">Belongs to the Wnt family.</text>
</comment>
<dbReference type="GO" id="GO:0000902">
    <property type="term" value="P:cell morphogenesis"/>
    <property type="evidence" value="ECO:0007669"/>
    <property type="project" value="UniProtKB-ARBA"/>
</dbReference>
<dbReference type="InterPro" id="IPR018161">
    <property type="entry name" value="Wnt_CS"/>
</dbReference>
<dbReference type="GO" id="GO:0005125">
    <property type="term" value="F:cytokine activity"/>
    <property type="evidence" value="ECO:0007669"/>
    <property type="project" value="TreeGrafter"/>
</dbReference>
<dbReference type="Gene3D" id="3.30.2460.20">
    <property type="match status" value="1"/>
</dbReference>
<keyword evidence="5" id="KW-0272">Extracellular matrix</keyword>
<dbReference type="PANTHER" id="PTHR12027">
    <property type="entry name" value="WNT RELATED"/>
    <property type="match status" value="1"/>
</dbReference>
<evidence type="ECO:0000256" key="9">
    <source>
        <dbReference type="ARBA" id="ARBA00023288"/>
    </source>
</evidence>
<dbReference type="STRING" id="6248.A0A0K0E5F5"/>
<keyword evidence="3 10" id="KW-0217">Developmental protein</keyword>
<keyword evidence="4" id="KW-0964">Secreted</keyword>
<dbReference type="AlphaFoldDB" id="A0A0K0E5F5"/>
<dbReference type="GO" id="GO:0005109">
    <property type="term" value="F:frizzled binding"/>
    <property type="evidence" value="ECO:0007669"/>
    <property type="project" value="TreeGrafter"/>
</dbReference>
<evidence type="ECO:0000313" key="12">
    <source>
        <dbReference type="WBParaSite" id="SSTP_0000474000.1"/>
    </source>
</evidence>
<reference evidence="12" key="1">
    <citation type="submission" date="2015-08" db="UniProtKB">
        <authorList>
            <consortium name="WormBaseParasite"/>
        </authorList>
    </citation>
    <scope>IDENTIFICATION</scope>
</reference>
<evidence type="ECO:0000256" key="2">
    <source>
        <dbReference type="ARBA" id="ARBA00005683"/>
    </source>
</evidence>
<dbReference type="GO" id="GO:0045165">
    <property type="term" value="P:cell fate commitment"/>
    <property type="evidence" value="ECO:0007669"/>
    <property type="project" value="TreeGrafter"/>
</dbReference>
<proteinExistence type="inferred from homology"/>
<dbReference type="GO" id="GO:0030182">
    <property type="term" value="P:neuron differentiation"/>
    <property type="evidence" value="ECO:0007669"/>
    <property type="project" value="TreeGrafter"/>
</dbReference>
<evidence type="ECO:0000313" key="11">
    <source>
        <dbReference type="Proteomes" id="UP000035681"/>
    </source>
</evidence>
<dbReference type="GO" id="GO:0005615">
    <property type="term" value="C:extracellular space"/>
    <property type="evidence" value="ECO:0007669"/>
    <property type="project" value="TreeGrafter"/>
</dbReference>
<comment type="function">
    <text evidence="10">Ligand for members of the frizzled family of seven transmembrane receptors.</text>
</comment>